<dbReference type="OrthoDB" id="6513616at2759"/>
<protein>
    <recommendedName>
        <fullName evidence="2">OCIA domain-containing protein</fullName>
    </recommendedName>
</protein>
<evidence type="ECO:0000256" key="1">
    <source>
        <dbReference type="SAM" id="MobiDB-lite"/>
    </source>
</evidence>
<feature type="region of interest" description="Disordered" evidence="1">
    <location>
        <begin position="1"/>
        <end position="38"/>
    </location>
</feature>
<proteinExistence type="predicted"/>
<feature type="compositionally biased region" description="Polar residues" evidence="1">
    <location>
        <begin position="222"/>
        <end position="257"/>
    </location>
</feature>
<comment type="caution">
    <text evidence="3">The sequence shown here is derived from an EMBL/GenBank/DDBJ whole genome shotgun (WGS) entry which is preliminary data.</text>
</comment>
<evidence type="ECO:0000313" key="4">
    <source>
        <dbReference type="Proteomes" id="UP000597762"/>
    </source>
</evidence>
<dbReference type="Proteomes" id="UP000597762">
    <property type="component" value="Unassembled WGS sequence"/>
</dbReference>
<feature type="region of interest" description="Disordered" evidence="1">
    <location>
        <begin position="222"/>
        <end position="258"/>
    </location>
</feature>
<organism evidence="3 4">
    <name type="scientific">Acanthosepion pharaonis</name>
    <name type="common">Pharaoh cuttlefish</name>
    <name type="synonym">Sepia pharaonis</name>
    <dbReference type="NCBI Taxonomy" id="158019"/>
    <lineage>
        <taxon>Eukaryota</taxon>
        <taxon>Metazoa</taxon>
        <taxon>Spiralia</taxon>
        <taxon>Lophotrochozoa</taxon>
        <taxon>Mollusca</taxon>
        <taxon>Cephalopoda</taxon>
        <taxon>Coleoidea</taxon>
        <taxon>Decapodiformes</taxon>
        <taxon>Sepiida</taxon>
        <taxon>Sepiina</taxon>
        <taxon>Sepiidae</taxon>
        <taxon>Acanthosepion</taxon>
    </lineage>
</organism>
<name>A0A812ESB7_ACAPH</name>
<reference evidence="3" key="1">
    <citation type="submission" date="2021-01" db="EMBL/GenBank/DDBJ databases">
        <authorList>
            <person name="Li R."/>
            <person name="Bekaert M."/>
        </authorList>
    </citation>
    <scope>NUCLEOTIDE SEQUENCE</scope>
    <source>
        <strain evidence="3">Farmed</strain>
    </source>
</reference>
<evidence type="ECO:0000313" key="3">
    <source>
        <dbReference type="EMBL" id="CAE1329075.1"/>
    </source>
</evidence>
<dbReference type="InterPro" id="IPR009764">
    <property type="entry name" value="OCIA_dom"/>
</dbReference>
<dbReference type="InterPro" id="IPR040187">
    <property type="entry name" value="OCAD1/2"/>
</dbReference>
<dbReference type="GO" id="GO:0005768">
    <property type="term" value="C:endosome"/>
    <property type="evidence" value="ECO:0007669"/>
    <property type="project" value="TreeGrafter"/>
</dbReference>
<keyword evidence="4" id="KW-1185">Reference proteome</keyword>
<accession>A0A812ESB7</accession>
<dbReference type="AlphaFoldDB" id="A0A812ESB7"/>
<dbReference type="EMBL" id="CAHIKZ030005546">
    <property type="protein sequence ID" value="CAE1329075.1"/>
    <property type="molecule type" value="Genomic_DNA"/>
</dbReference>
<feature type="compositionally biased region" description="Polar residues" evidence="1">
    <location>
        <begin position="188"/>
        <end position="200"/>
    </location>
</feature>
<dbReference type="Pfam" id="PF07051">
    <property type="entry name" value="OCIA"/>
    <property type="match status" value="1"/>
</dbReference>
<dbReference type="PANTHER" id="PTHR13336:SF3">
    <property type="entry name" value="OCIA DOMAIN-CONTAINING PROTEIN 1"/>
    <property type="match status" value="1"/>
</dbReference>
<sequence length="488" mass="56447">MSSNGGPGSRTEDDLPRIGQWKNFQNPHPELPNPHLSQKTPVSLTKEELRVLQECNRESFWYRSIPACLFCVGITQFAVNKGYLKPHPKYGAGLKTLGAALLGYILGKISYQNECRKKIMALPNSQLAETLRQRLSRERGPSEFTMKSVSSDMLENPQVPQTEHTASDAFDTETNQVAPSTVKFEDLSSGNSGEQESQYRSYGDLRRQNREIYSENQVVKWQNIQNKNRNPQPNISQTPEEKSSQWTPSYSTTQPRAPTNKYGDVWEDQIVATFFPIRKVATFFPIRKVATFFPIRKVATFFPIRKVATFFPIRKVATFFPIRKVATFFPIRKVATFFPIETCDFLSYPKICDFLSYRKVATFFPIRKVATFFPIRKVATFFPIRKVATFFPIRKSCDFLSYPKSCDFLSYLKSCDFLSYPKSCDFLSYRKVATFFPIRKVATFFPIRKVATFFPIRKVATFFPIRKVATFFPIRKVVTFFPYEIEFL</sequence>
<feature type="compositionally biased region" description="Polar residues" evidence="1">
    <location>
        <begin position="148"/>
        <end position="164"/>
    </location>
</feature>
<dbReference type="PANTHER" id="PTHR13336">
    <property type="entry name" value="OVARIAN CARCINOMA IMMUNOREACTIVE ANTIGEN"/>
    <property type="match status" value="1"/>
</dbReference>
<gene>
    <name evidence="3" type="ORF">SPHA_78645</name>
</gene>
<feature type="domain" description="OCIA" evidence="2">
    <location>
        <begin position="44"/>
        <end position="126"/>
    </location>
</feature>
<feature type="region of interest" description="Disordered" evidence="1">
    <location>
        <begin position="148"/>
        <end position="205"/>
    </location>
</feature>
<evidence type="ECO:0000259" key="2">
    <source>
        <dbReference type="Pfam" id="PF07051"/>
    </source>
</evidence>